<feature type="region of interest" description="Disordered" evidence="8">
    <location>
        <begin position="452"/>
        <end position="522"/>
    </location>
</feature>
<dbReference type="PROSITE" id="PS00109">
    <property type="entry name" value="PROTEIN_KINASE_TYR"/>
    <property type="match status" value="1"/>
</dbReference>
<dbReference type="PANTHER" id="PTHR43671:SF13">
    <property type="entry name" value="SERINE_THREONINE-PROTEIN KINASE NEK2"/>
    <property type="match status" value="1"/>
</dbReference>
<evidence type="ECO:0000313" key="12">
    <source>
        <dbReference type="Proteomes" id="UP001596058"/>
    </source>
</evidence>
<proteinExistence type="inferred from homology"/>
<feature type="compositionally biased region" description="Polar residues" evidence="8">
    <location>
        <begin position="289"/>
        <end position="300"/>
    </location>
</feature>
<protein>
    <recommendedName>
        <fullName evidence="2">non-specific serine/threonine protein kinase</fullName>
        <ecNumber evidence="2">2.7.11.1</ecNumber>
    </recommendedName>
</protein>
<dbReference type="EMBL" id="JBHSPA010000073">
    <property type="protein sequence ID" value="MFC5832140.1"/>
    <property type="molecule type" value="Genomic_DNA"/>
</dbReference>
<comment type="similarity">
    <text evidence="1">Belongs to the protein kinase superfamily. NEK Ser/Thr protein kinase family. NIMA subfamily.</text>
</comment>
<evidence type="ECO:0000256" key="3">
    <source>
        <dbReference type="ARBA" id="ARBA00022679"/>
    </source>
</evidence>
<name>A0ABW1D4K6_9ACTN</name>
<evidence type="ECO:0000256" key="2">
    <source>
        <dbReference type="ARBA" id="ARBA00012513"/>
    </source>
</evidence>
<dbReference type="InterPro" id="IPR017441">
    <property type="entry name" value="Protein_kinase_ATP_BS"/>
</dbReference>
<reference evidence="12" key="1">
    <citation type="journal article" date="2019" name="Int. J. Syst. Evol. Microbiol.">
        <title>The Global Catalogue of Microorganisms (GCM) 10K type strain sequencing project: providing services to taxonomists for standard genome sequencing and annotation.</title>
        <authorList>
            <consortium name="The Broad Institute Genomics Platform"/>
            <consortium name="The Broad Institute Genome Sequencing Center for Infectious Disease"/>
            <person name="Wu L."/>
            <person name="Ma J."/>
        </authorList>
    </citation>
    <scope>NUCLEOTIDE SEQUENCE [LARGE SCALE GENOMIC DNA]</scope>
    <source>
        <strain evidence="12">CCUG 53903</strain>
    </source>
</reference>
<gene>
    <name evidence="11" type="ORF">ACFPZ3_50540</name>
</gene>
<evidence type="ECO:0000256" key="4">
    <source>
        <dbReference type="ARBA" id="ARBA00022741"/>
    </source>
</evidence>
<keyword evidence="3 11" id="KW-0808">Transferase</keyword>
<dbReference type="Gene3D" id="1.10.510.10">
    <property type="entry name" value="Transferase(Phosphotransferase) domain 1"/>
    <property type="match status" value="1"/>
</dbReference>
<evidence type="ECO:0000256" key="1">
    <source>
        <dbReference type="ARBA" id="ARBA00010886"/>
    </source>
</evidence>
<feature type="region of interest" description="Disordered" evidence="8">
    <location>
        <begin position="261"/>
        <end position="300"/>
    </location>
</feature>
<keyword evidence="9" id="KW-0812">Transmembrane</keyword>
<feature type="compositionally biased region" description="Gly residues" evidence="8">
    <location>
        <begin position="459"/>
        <end position="475"/>
    </location>
</feature>
<dbReference type="InterPro" id="IPR000719">
    <property type="entry name" value="Prot_kinase_dom"/>
</dbReference>
<dbReference type="SUPFAM" id="SSF56112">
    <property type="entry name" value="Protein kinase-like (PK-like)"/>
    <property type="match status" value="1"/>
</dbReference>
<comment type="caution">
    <text evidence="11">The sequence shown here is derived from an EMBL/GenBank/DDBJ whole genome shotgun (WGS) entry which is preliminary data.</text>
</comment>
<feature type="compositionally biased region" description="Low complexity" evidence="8">
    <location>
        <begin position="274"/>
        <end position="288"/>
    </location>
</feature>
<feature type="region of interest" description="Disordered" evidence="8">
    <location>
        <begin position="312"/>
        <end position="438"/>
    </location>
</feature>
<dbReference type="CDD" id="cd14014">
    <property type="entry name" value="STKc_PknB_like"/>
    <property type="match status" value="1"/>
</dbReference>
<feature type="compositionally biased region" description="Basic and acidic residues" evidence="8">
    <location>
        <begin position="478"/>
        <end position="493"/>
    </location>
</feature>
<evidence type="ECO:0000256" key="9">
    <source>
        <dbReference type="SAM" id="Phobius"/>
    </source>
</evidence>
<dbReference type="RefSeq" id="WP_379521594.1">
    <property type="nucleotide sequence ID" value="NZ_JBHSPA010000073.1"/>
</dbReference>
<evidence type="ECO:0000256" key="5">
    <source>
        <dbReference type="ARBA" id="ARBA00022777"/>
    </source>
</evidence>
<dbReference type="InterPro" id="IPR011009">
    <property type="entry name" value="Kinase-like_dom_sf"/>
</dbReference>
<evidence type="ECO:0000256" key="6">
    <source>
        <dbReference type="ARBA" id="ARBA00022840"/>
    </source>
</evidence>
<feature type="compositionally biased region" description="Low complexity" evidence="8">
    <location>
        <begin position="333"/>
        <end position="343"/>
    </location>
</feature>
<keyword evidence="12" id="KW-1185">Reference proteome</keyword>
<sequence length="713" mass="73372">MPNVEPLREGDPAAVGPYRLVGRLGAGGHGVVYLGQARNGTPVAVKVLREGLAVGARLAKEIAAARKVEPFCLAQVLDASTSGRPYIVSEYVDGPSLQQAGRRGGAELQRLAVATATALDAIHQAGVVHGDFTPSNVLLGPDGAQVVDFGIAGALGSGMKATSNIVGTPAYMAPEQLAGKAVGAAADVFGWAAVLVYAATGVPPFGDDALPVVINRILREEPQLGELGRPLRDIVSACLAKDPAARPPMRDVLLRLAAPSRRPSTPYAAPHPGQAASDQAASSEQPSARPTSSEQAAAWQQTLDQPATRYQGYEQTPDRSWEAAQERSREQAADPADPAAGRDTAAHQSRSQGAPGRPHAPGQPGGGTGQGLPPRQAGSPHQGTAETPIRRRPRDQHQQAQAAHQAMGGPHQGSSPHQHPADAHHGMAPGAHQDSGQDASPLQALFDLASPVESQNDGNGQGPHGQHGQGPHGPHGPGPHDRFAHGADAHDRLPQAPPAGPHEAGAGTSVESGGAAPPRSRGRRVKTVLIAAVSAVCVCALAMAIVWLTPTTPTPKTKNIAVVGNPTTAPATPSPGRTRSRATPQTDGTPSTVPSDGEGVTATPAADVDRLRVMYVRAGGTKDGDCWTGGEVSLRALVRRAGGPVTFSYTWLIDGASAGRASAVISENGQRYLTSPRTLQSTTGGTHSVTLRITAPVTAERTVSVMMCDPATY</sequence>
<evidence type="ECO:0000256" key="7">
    <source>
        <dbReference type="PROSITE-ProRule" id="PRU10141"/>
    </source>
</evidence>
<feature type="transmembrane region" description="Helical" evidence="9">
    <location>
        <begin position="528"/>
        <end position="548"/>
    </location>
</feature>
<dbReference type="GO" id="GO:0004674">
    <property type="term" value="F:protein serine/threonine kinase activity"/>
    <property type="evidence" value="ECO:0007669"/>
    <property type="project" value="UniProtKB-EC"/>
</dbReference>
<dbReference type="Proteomes" id="UP001596058">
    <property type="component" value="Unassembled WGS sequence"/>
</dbReference>
<dbReference type="InterPro" id="IPR008266">
    <property type="entry name" value="Tyr_kinase_AS"/>
</dbReference>
<feature type="compositionally biased region" description="Polar residues" evidence="8">
    <location>
        <begin position="565"/>
        <end position="594"/>
    </location>
</feature>
<evidence type="ECO:0000259" key="10">
    <source>
        <dbReference type="PROSITE" id="PS50011"/>
    </source>
</evidence>
<feature type="compositionally biased region" description="Basic and acidic residues" evidence="8">
    <location>
        <begin position="316"/>
        <end position="332"/>
    </location>
</feature>
<keyword evidence="9" id="KW-1133">Transmembrane helix</keyword>
<organism evidence="11 12">
    <name type="scientific">Nonomuraea insulae</name>
    <dbReference type="NCBI Taxonomy" id="1616787"/>
    <lineage>
        <taxon>Bacteria</taxon>
        <taxon>Bacillati</taxon>
        <taxon>Actinomycetota</taxon>
        <taxon>Actinomycetes</taxon>
        <taxon>Streptosporangiales</taxon>
        <taxon>Streptosporangiaceae</taxon>
        <taxon>Nonomuraea</taxon>
    </lineage>
</organism>
<dbReference type="EC" id="2.7.11.1" evidence="2"/>
<dbReference type="InterPro" id="IPR050660">
    <property type="entry name" value="NEK_Ser/Thr_kinase"/>
</dbReference>
<dbReference type="Pfam" id="PF00069">
    <property type="entry name" value="Pkinase"/>
    <property type="match status" value="1"/>
</dbReference>
<feature type="region of interest" description="Disordered" evidence="8">
    <location>
        <begin position="551"/>
        <end position="604"/>
    </location>
</feature>
<dbReference type="PANTHER" id="PTHR43671">
    <property type="entry name" value="SERINE/THREONINE-PROTEIN KINASE NEK"/>
    <property type="match status" value="1"/>
</dbReference>
<keyword evidence="6 7" id="KW-0067">ATP-binding</keyword>
<dbReference type="PROSITE" id="PS00107">
    <property type="entry name" value="PROTEIN_KINASE_ATP"/>
    <property type="match status" value="1"/>
</dbReference>
<accession>A0ABW1D4K6</accession>
<keyword evidence="5 11" id="KW-0418">Kinase</keyword>
<feature type="compositionally biased region" description="Low complexity" evidence="8">
    <location>
        <begin position="501"/>
        <end position="519"/>
    </location>
</feature>
<dbReference type="PROSITE" id="PS50011">
    <property type="entry name" value="PROTEIN_KINASE_DOM"/>
    <property type="match status" value="1"/>
</dbReference>
<keyword evidence="4 7" id="KW-0547">Nucleotide-binding</keyword>
<evidence type="ECO:0000313" key="11">
    <source>
        <dbReference type="EMBL" id="MFC5832140.1"/>
    </source>
</evidence>
<keyword evidence="9" id="KW-0472">Membrane</keyword>
<evidence type="ECO:0000256" key="8">
    <source>
        <dbReference type="SAM" id="MobiDB-lite"/>
    </source>
</evidence>
<feature type="binding site" evidence="7">
    <location>
        <position position="46"/>
    </location>
    <ligand>
        <name>ATP</name>
        <dbReference type="ChEBI" id="CHEBI:30616"/>
    </ligand>
</feature>
<feature type="domain" description="Protein kinase" evidence="10">
    <location>
        <begin position="18"/>
        <end position="268"/>
    </location>
</feature>
<dbReference type="Gene3D" id="3.30.200.20">
    <property type="entry name" value="Phosphorylase Kinase, domain 1"/>
    <property type="match status" value="1"/>
</dbReference>